<dbReference type="InterPro" id="IPR002470">
    <property type="entry name" value="Peptidase_S9A"/>
</dbReference>
<sequence>NSDKESTILSMSSGLVYPKVRKDNSASDEYFGKKIEDPYRWLEDPDSEETVAFVKAQNAITTEYLNRCPHTDKVKNRCACLFICSTATHRLKEMWNYERYSCPFQSGLYYYYWKNSGLQNQSVLYQLESLTGTPSVFLDPNAIDPDGLAAVRAYNFSEEGKYFCYGLSHSGSDWSELKFKLAETGDDLRDLLKRVKFSCIEWTHDEKGVFYCMYPEHEGKADGTETQTNKNQKLMYHLLGYEQSEDILCVERPDQPAWIIGAEVSVCGRYLLITYHDGCEPNNLLYYYDLAAVDYKITGKLDLIPIVDQFEAVYEYITNDGPVLTIRTNLNAPMYKLINIDLSNPDRSNWVDLLPHDEAVLLECATCVHQNSLIISRLKDVKSCLSVHHLHTGEKVCDLDLPLGSVCGITGRKRDTMAFVRFASFLTPGQIFSCDLTQKPLKLTLFRESLLNGIDLSSFTVKQVFYESRDKTRIPMFIVCPQTLVLDGTRPCQLYGYGGFDIAITPSFSINQLLLLLNFGGIVAIANIRGGGEYGKPWHDAGRRANKQNCFDDFQAAAEYLIANNYTCRDKLYISGGSNGGLLVCACANQRPDLFGAVIAHVPVCDLLRFHRFTIGHAWISDYGNPENEEDFKVLIRYSPLHNIKPPADPKVQYPALLILTADHDDRVVPLHSFKFISTLQAIVGGPNQTKPLLARIETKAGHGAGKPTSKLVS</sequence>
<dbReference type="InterPro" id="IPR023302">
    <property type="entry name" value="Pept_S9A_N"/>
</dbReference>
<feature type="domain" description="Peptidase S9A N-terminal" evidence="9">
    <location>
        <begin position="18"/>
        <end position="442"/>
    </location>
</feature>
<dbReference type="InterPro" id="IPR029058">
    <property type="entry name" value="AB_hydrolase_fold"/>
</dbReference>
<dbReference type="SUPFAM" id="SSF50993">
    <property type="entry name" value="Peptidase/esterase 'gauge' domain"/>
    <property type="match status" value="1"/>
</dbReference>
<accession>A0A5J4NB20</accession>
<comment type="catalytic activity">
    <reaction evidence="1">
        <text>Hydrolysis of Pro-|-Xaa &gt;&gt; Ala-|-Xaa in oligopeptides.</text>
        <dbReference type="EC" id="3.4.21.26"/>
    </reaction>
</comment>
<dbReference type="GO" id="GO:0005829">
    <property type="term" value="C:cytosol"/>
    <property type="evidence" value="ECO:0007669"/>
    <property type="project" value="TreeGrafter"/>
</dbReference>
<dbReference type="FunFam" id="3.40.50.1820:FF:000005">
    <property type="entry name" value="Prolyl endopeptidase"/>
    <property type="match status" value="1"/>
</dbReference>
<dbReference type="Proteomes" id="UP000324629">
    <property type="component" value="Unassembled WGS sequence"/>
</dbReference>
<keyword evidence="6 7" id="KW-0720">Serine protease</keyword>
<dbReference type="Gene3D" id="3.40.50.1820">
    <property type="entry name" value="alpha/beta hydrolase"/>
    <property type="match status" value="1"/>
</dbReference>
<feature type="domain" description="Peptidase S9 prolyl oligopeptidase catalytic" evidence="8">
    <location>
        <begin position="507"/>
        <end position="711"/>
    </location>
</feature>
<feature type="non-terminal residue" evidence="10">
    <location>
        <position position="1"/>
    </location>
</feature>
<dbReference type="EMBL" id="QNGE01004892">
    <property type="protein sequence ID" value="KAA3672449.1"/>
    <property type="molecule type" value="Genomic_DNA"/>
</dbReference>
<evidence type="ECO:0000256" key="5">
    <source>
        <dbReference type="ARBA" id="ARBA00022801"/>
    </source>
</evidence>
<evidence type="ECO:0000256" key="2">
    <source>
        <dbReference type="ARBA" id="ARBA00005228"/>
    </source>
</evidence>
<evidence type="ECO:0000256" key="6">
    <source>
        <dbReference type="ARBA" id="ARBA00022825"/>
    </source>
</evidence>
<dbReference type="Pfam" id="PF00326">
    <property type="entry name" value="Peptidase_S9"/>
    <property type="match status" value="1"/>
</dbReference>
<reference evidence="10 11" key="1">
    <citation type="journal article" date="2019" name="Gigascience">
        <title>Whole-genome sequence of the oriental lung fluke Paragonimus westermani.</title>
        <authorList>
            <person name="Oey H."/>
            <person name="Zakrzewski M."/>
            <person name="Narain K."/>
            <person name="Devi K.R."/>
            <person name="Agatsuma T."/>
            <person name="Nawaratna S."/>
            <person name="Gobert G.N."/>
            <person name="Jones M.K."/>
            <person name="Ragan M.A."/>
            <person name="McManus D.P."/>
            <person name="Krause L."/>
        </authorList>
    </citation>
    <scope>NUCLEOTIDE SEQUENCE [LARGE SCALE GENOMIC DNA]</scope>
    <source>
        <strain evidence="10 11">IND2009</strain>
    </source>
</reference>
<dbReference type="InterPro" id="IPR051167">
    <property type="entry name" value="Prolyl_oligopep/macrocyclase"/>
</dbReference>
<dbReference type="PRINTS" id="PR00862">
    <property type="entry name" value="PROLIGOPTASE"/>
</dbReference>
<evidence type="ECO:0000256" key="4">
    <source>
        <dbReference type="ARBA" id="ARBA00022670"/>
    </source>
</evidence>
<evidence type="ECO:0000259" key="8">
    <source>
        <dbReference type="Pfam" id="PF00326"/>
    </source>
</evidence>
<dbReference type="PANTHER" id="PTHR42881">
    <property type="entry name" value="PROLYL ENDOPEPTIDASE"/>
    <property type="match status" value="1"/>
</dbReference>
<gene>
    <name evidence="10" type="ORF">DEA37_0004019</name>
</gene>
<dbReference type="EC" id="3.4.21.-" evidence="7"/>
<dbReference type="GO" id="GO:0006508">
    <property type="term" value="P:proteolysis"/>
    <property type="evidence" value="ECO:0007669"/>
    <property type="project" value="UniProtKB-KW"/>
</dbReference>
<comment type="similarity">
    <text evidence="2 7">Belongs to the peptidase S9A family.</text>
</comment>
<dbReference type="AlphaFoldDB" id="A0A5J4NB20"/>
<name>A0A5J4NB20_9TREM</name>
<dbReference type="Pfam" id="PF02897">
    <property type="entry name" value="Peptidase_S9_N"/>
    <property type="match status" value="1"/>
</dbReference>
<evidence type="ECO:0000256" key="7">
    <source>
        <dbReference type="RuleBase" id="RU368024"/>
    </source>
</evidence>
<dbReference type="GO" id="GO:0070012">
    <property type="term" value="F:oligopeptidase activity"/>
    <property type="evidence" value="ECO:0007669"/>
    <property type="project" value="TreeGrafter"/>
</dbReference>
<keyword evidence="11" id="KW-1185">Reference proteome</keyword>
<dbReference type="FunFam" id="2.130.10.120:FF:000001">
    <property type="entry name" value="Prolyl endopeptidase"/>
    <property type="match status" value="1"/>
</dbReference>
<evidence type="ECO:0000259" key="9">
    <source>
        <dbReference type="Pfam" id="PF02897"/>
    </source>
</evidence>
<dbReference type="Gene3D" id="2.130.10.120">
    <property type="entry name" value="Prolyl oligopeptidase, N-terminal domain"/>
    <property type="match status" value="1"/>
</dbReference>
<organism evidence="10 11">
    <name type="scientific">Paragonimus westermani</name>
    <dbReference type="NCBI Taxonomy" id="34504"/>
    <lineage>
        <taxon>Eukaryota</taxon>
        <taxon>Metazoa</taxon>
        <taxon>Spiralia</taxon>
        <taxon>Lophotrochozoa</taxon>
        <taxon>Platyhelminthes</taxon>
        <taxon>Trematoda</taxon>
        <taxon>Digenea</taxon>
        <taxon>Plagiorchiida</taxon>
        <taxon>Troglotremata</taxon>
        <taxon>Troglotrematidae</taxon>
        <taxon>Paragonimus</taxon>
    </lineage>
</organism>
<proteinExistence type="inferred from homology"/>
<dbReference type="PANTHER" id="PTHR42881:SF2">
    <property type="entry name" value="PROLYL ENDOPEPTIDASE"/>
    <property type="match status" value="1"/>
</dbReference>
<comment type="caution">
    <text evidence="10">The sequence shown here is derived from an EMBL/GenBank/DDBJ whole genome shotgun (WGS) entry which is preliminary data.</text>
</comment>
<dbReference type="SUPFAM" id="SSF53474">
    <property type="entry name" value="alpha/beta-Hydrolases"/>
    <property type="match status" value="1"/>
</dbReference>
<evidence type="ECO:0000313" key="11">
    <source>
        <dbReference type="Proteomes" id="UP000324629"/>
    </source>
</evidence>
<dbReference type="PROSITE" id="PS00708">
    <property type="entry name" value="PRO_ENDOPEP_SER"/>
    <property type="match status" value="1"/>
</dbReference>
<protein>
    <recommendedName>
        <fullName evidence="3 7">Prolyl endopeptidase</fullName>
        <ecNumber evidence="7">3.4.21.-</ecNumber>
    </recommendedName>
</protein>
<dbReference type="InterPro" id="IPR002471">
    <property type="entry name" value="Pept_S9_AS"/>
</dbReference>
<evidence type="ECO:0000313" key="10">
    <source>
        <dbReference type="EMBL" id="KAA3672449.1"/>
    </source>
</evidence>
<evidence type="ECO:0000256" key="1">
    <source>
        <dbReference type="ARBA" id="ARBA00001070"/>
    </source>
</evidence>
<keyword evidence="4 7" id="KW-0645">Protease</keyword>
<evidence type="ECO:0000256" key="3">
    <source>
        <dbReference type="ARBA" id="ARBA00016310"/>
    </source>
</evidence>
<dbReference type="GO" id="GO:0004252">
    <property type="term" value="F:serine-type endopeptidase activity"/>
    <property type="evidence" value="ECO:0007669"/>
    <property type="project" value="UniProtKB-UniRule"/>
</dbReference>
<dbReference type="InterPro" id="IPR001375">
    <property type="entry name" value="Peptidase_S9_cat"/>
</dbReference>
<keyword evidence="5 7" id="KW-0378">Hydrolase</keyword>